<evidence type="ECO:0000256" key="5">
    <source>
        <dbReference type="ARBA" id="ARBA00022946"/>
    </source>
</evidence>
<evidence type="ECO:0000256" key="7">
    <source>
        <dbReference type="ARBA" id="ARBA00023014"/>
    </source>
</evidence>
<evidence type="ECO:0000256" key="3">
    <source>
        <dbReference type="ARBA" id="ARBA00018782"/>
    </source>
</evidence>
<comment type="similarity">
    <text evidence="2">Belongs to the NifU family.</text>
</comment>
<dbReference type="Gene3D" id="3.30.1370.70">
    <property type="entry name" value="Scaffold protein Nfu/NifU, N-terminal domain"/>
    <property type="match status" value="1"/>
</dbReference>
<keyword evidence="7" id="KW-0411">Iron-sulfur</keyword>
<dbReference type="InterPro" id="IPR036498">
    <property type="entry name" value="Nfu/NifU_N_sf"/>
</dbReference>
<keyword evidence="10" id="KW-1185">Reference proteome</keyword>
<accession>A0A1S3I537</accession>
<dbReference type="KEGG" id="lak:106160420"/>
<dbReference type="PANTHER" id="PTHR11178">
    <property type="entry name" value="IRON-SULFUR CLUSTER SCAFFOLD PROTEIN NFU-RELATED"/>
    <property type="match status" value="1"/>
</dbReference>
<evidence type="ECO:0000256" key="8">
    <source>
        <dbReference type="ARBA" id="ARBA00023128"/>
    </source>
</evidence>
<dbReference type="Proteomes" id="UP000085678">
    <property type="component" value="Unplaced"/>
</dbReference>
<sequence>MANRVRCLSRLSQNFGFSSSARSLRQGQLWAVHRKYSVLNKLINTPKFLAVPSETSQLTQARAIFIQTQVTPNPNSLKFLPGVQVLESGTLDFPNARTAHSSPLVKQLFRIDGVRSVMLGTDFISITKINAEVPWSILKPDIFATIMDFFASGTPVITGEPPAEDTAVDSEDSETVAMIKELLDTRIRPTVQEDGGDIVFVEFDEKSGVVKLKMQGSCTSCPSSVVTLKHGVQNMLQFYVPEVKEVVQVEDEVDEISQKEFDEFERNNMNWRD</sequence>
<comment type="subcellular location">
    <subcellularLocation>
        <location evidence="1">Mitochondrion</location>
    </subcellularLocation>
</comment>
<dbReference type="InterPro" id="IPR001075">
    <property type="entry name" value="NIF_FeS_clus_asmbl_NifU_C"/>
</dbReference>
<dbReference type="InterPro" id="IPR034904">
    <property type="entry name" value="FSCA_dom_sf"/>
</dbReference>
<dbReference type="GeneID" id="106160420"/>
<dbReference type="Gene3D" id="3.30.300.130">
    <property type="entry name" value="Fe-S cluster assembly (FSCA)"/>
    <property type="match status" value="1"/>
</dbReference>
<dbReference type="STRING" id="7574.A0A1S3I537"/>
<evidence type="ECO:0000256" key="1">
    <source>
        <dbReference type="ARBA" id="ARBA00004173"/>
    </source>
</evidence>
<organism evidence="10 11">
    <name type="scientific">Lingula anatina</name>
    <name type="common">Brachiopod</name>
    <name type="synonym">Lingula unguis</name>
    <dbReference type="NCBI Taxonomy" id="7574"/>
    <lineage>
        <taxon>Eukaryota</taxon>
        <taxon>Metazoa</taxon>
        <taxon>Spiralia</taxon>
        <taxon>Lophotrochozoa</taxon>
        <taxon>Brachiopoda</taxon>
        <taxon>Linguliformea</taxon>
        <taxon>Lingulata</taxon>
        <taxon>Lingulida</taxon>
        <taxon>Linguloidea</taxon>
        <taxon>Lingulidae</taxon>
        <taxon>Lingula</taxon>
    </lineage>
</organism>
<evidence type="ECO:0000259" key="9">
    <source>
        <dbReference type="SMART" id="SM00932"/>
    </source>
</evidence>
<evidence type="ECO:0000313" key="11">
    <source>
        <dbReference type="RefSeq" id="XP_013392479.1"/>
    </source>
</evidence>
<dbReference type="SMART" id="SM00932">
    <property type="entry name" value="Nfu_N"/>
    <property type="match status" value="1"/>
</dbReference>
<dbReference type="PANTHER" id="PTHR11178:SF1">
    <property type="entry name" value="NFU1 IRON-SULFUR CLUSTER SCAFFOLD HOMOLOG, MITOCHONDRIAL"/>
    <property type="match status" value="1"/>
</dbReference>
<keyword evidence="6" id="KW-0408">Iron</keyword>
<dbReference type="SUPFAM" id="SSF117916">
    <property type="entry name" value="Fe-S cluster assembly (FSCA) domain-like"/>
    <property type="match status" value="1"/>
</dbReference>
<dbReference type="Pfam" id="PF08712">
    <property type="entry name" value="Nfu_N"/>
    <property type="match status" value="1"/>
</dbReference>
<dbReference type="OMA" id="AIMEHYM"/>
<evidence type="ECO:0000256" key="2">
    <source>
        <dbReference type="ARBA" id="ARBA00006420"/>
    </source>
</evidence>
<proteinExistence type="inferred from homology"/>
<dbReference type="OrthoDB" id="565552at2759"/>
<name>A0A1S3I537_LINAN</name>
<reference evidence="11" key="1">
    <citation type="submission" date="2025-08" db="UniProtKB">
        <authorList>
            <consortium name="RefSeq"/>
        </authorList>
    </citation>
    <scope>IDENTIFICATION</scope>
    <source>
        <tissue evidence="11">Gonads</tissue>
    </source>
</reference>
<dbReference type="FunCoup" id="A0A1S3I537">
    <property type="interactions" value="1179"/>
</dbReference>
<evidence type="ECO:0000313" key="10">
    <source>
        <dbReference type="Proteomes" id="UP000085678"/>
    </source>
</evidence>
<dbReference type="AlphaFoldDB" id="A0A1S3I537"/>
<dbReference type="FunFam" id="3.30.300.130:FF:000001">
    <property type="entry name" value="NFU1 iron-sulfur cluster scaffold"/>
    <property type="match status" value="1"/>
</dbReference>
<dbReference type="RefSeq" id="XP_013392479.1">
    <property type="nucleotide sequence ID" value="XM_013537025.2"/>
</dbReference>
<keyword evidence="4" id="KW-0479">Metal-binding</keyword>
<protein>
    <recommendedName>
        <fullName evidence="3">NFU1 iron-sulfur cluster scaffold homolog, mitochondrial</fullName>
    </recommendedName>
</protein>
<dbReference type="GO" id="GO:0005739">
    <property type="term" value="C:mitochondrion"/>
    <property type="evidence" value="ECO:0007669"/>
    <property type="project" value="UniProtKB-SubCell"/>
</dbReference>
<dbReference type="GO" id="GO:0016226">
    <property type="term" value="P:iron-sulfur cluster assembly"/>
    <property type="evidence" value="ECO:0007669"/>
    <property type="project" value="InterPro"/>
</dbReference>
<dbReference type="GO" id="GO:0051536">
    <property type="term" value="F:iron-sulfur cluster binding"/>
    <property type="evidence" value="ECO:0007669"/>
    <property type="project" value="UniProtKB-KW"/>
</dbReference>
<dbReference type="FunFam" id="3.30.1370.70:FF:000002">
    <property type="entry name" value="NFU1 iron-sulfur cluster scaffold homolog, mitochondrial"/>
    <property type="match status" value="1"/>
</dbReference>
<evidence type="ECO:0000256" key="6">
    <source>
        <dbReference type="ARBA" id="ARBA00023004"/>
    </source>
</evidence>
<feature type="domain" description="Scaffold protein Nfu/NifU N-terminal" evidence="9">
    <location>
        <begin position="66"/>
        <end position="153"/>
    </location>
</feature>
<evidence type="ECO:0000256" key="4">
    <source>
        <dbReference type="ARBA" id="ARBA00022723"/>
    </source>
</evidence>
<gene>
    <name evidence="11" type="primary">LOC106160420</name>
</gene>
<dbReference type="Pfam" id="PF01106">
    <property type="entry name" value="NifU"/>
    <property type="match status" value="1"/>
</dbReference>
<keyword evidence="5" id="KW-0809">Transit peptide</keyword>
<keyword evidence="8" id="KW-0496">Mitochondrion</keyword>
<dbReference type="InParanoid" id="A0A1S3I537"/>
<dbReference type="SUPFAM" id="SSF110836">
    <property type="entry name" value="Hypothetical protein SAV1430"/>
    <property type="match status" value="1"/>
</dbReference>
<dbReference type="GO" id="GO:0005506">
    <property type="term" value="F:iron ion binding"/>
    <property type="evidence" value="ECO:0007669"/>
    <property type="project" value="InterPro"/>
</dbReference>
<dbReference type="InterPro" id="IPR014824">
    <property type="entry name" value="Nfu/NifU_N"/>
</dbReference>